<evidence type="ECO:0000313" key="3">
    <source>
        <dbReference type="Proteomes" id="UP001595796"/>
    </source>
</evidence>
<dbReference type="InterPro" id="IPR029058">
    <property type="entry name" value="AB_hydrolase_fold"/>
</dbReference>
<dbReference type="PANTHER" id="PTHR11614">
    <property type="entry name" value="PHOSPHOLIPASE-RELATED"/>
    <property type="match status" value="1"/>
</dbReference>
<accession>A0ABV9YXR4</accession>
<keyword evidence="2" id="KW-0378">Hydrolase</keyword>
<evidence type="ECO:0000313" key="2">
    <source>
        <dbReference type="EMBL" id="MFC5066892.1"/>
    </source>
</evidence>
<proteinExistence type="predicted"/>
<reference evidence="3" key="1">
    <citation type="journal article" date="2019" name="Int. J. Syst. Evol. Microbiol.">
        <title>The Global Catalogue of Microorganisms (GCM) 10K type strain sequencing project: providing services to taxonomists for standard genome sequencing and annotation.</title>
        <authorList>
            <consortium name="The Broad Institute Genomics Platform"/>
            <consortium name="The Broad Institute Genome Sequencing Center for Infectious Disease"/>
            <person name="Wu L."/>
            <person name="Ma J."/>
        </authorList>
    </citation>
    <scope>NUCLEOTIDE SEQUENCE [LARGE SCALE GENOMIC DNA]</scope>
    <source>
        <strain evidence="3">CGMCC 1.16444</strain>
    </source>
</reference>
<keyword evidence="3" id="KW-1185">Reference proteome</keyword>
<dbReference type="InterPro" id="IPR051044">
    <property type="entry name" value="MAG_DAG_Lipase"/>
</dbReference>
<dbReference type="SUPFAM" id="SSF53474">
    <property type="entry name" value="alpha/beta-Hydrolases"/>
    <property type="match status" value="1"/>
</dbReference>
<dbReference type="GO" id="GO:0016787">
    <property type="term" value="F:hydrolase activity"/>
    <property type="evidence" value="ECO:0007669"/>
    <property type="project" value="UniProtKB-KW"/>
</dbReference>
<gene>
    <name evidence="2" type="ORF">ACFPFW_02560</name>
</gene>
<feature type="domain" description="Serine aminopeptidase S33" evidence="1">
    <location>
        <begin position="44"/>
        <end position="298"/>
    </location>
</feature>
<dbReference type="Pfam" id="PF12146">
    <property type="entry name" value="Hydrolase_4"/>
    <property type="match status" value="1"/>
</dbReference>
<dbReference type="Proteomes" id="UP001595796">
    <property type="component" value="Unassembled WGS sequence"/>
</dbReference>
<dbReference type="Gene3D" id="3.40.50.1820">
    <property type="entry name" value="alpha/beta hydrolase"/>
    <property type="match status" value="1"/>
</dbReference>
<protein>
    <submittedName>
        <fullName evidence="2">Alpha/beta fold hydrolase</fullName>
    </submittedName>
</protein>
<comment type="caution">
    <text evidence="2">The sequence shown here is derived from an EMBL/GenBank/DDBJ whole genome shotgun (WGS) entry which is preliminary data.</text>
</comment>
<dbReference type="InterPro" id="IPR022742">
    <property type="entry name" value="Hydrolase_4"/>
</dbReference>
<name>A0ABV9YXR4_9HYPH</name>
<dbReference type="EMBL" id="JBHSJF010000002">
    <property type="protein sequence ID" value="MFC5066892.1"/>
    <property type="molecule type" value="Genomic_DNA"/>
</dbReference>
<evidence type="ECO:0000259" key="1">
    <source>
        <dbReference type="Pfam" id="PF12146"/>
    </source>
</evidence>
<organism evidence="2 3">
    <name type="scientific">Flaviflagellibacter deserti</name>
    <dbReference type="NCBI Taxonomy" id="2267266"/>
    <lineage>
        <taxon>Bacteria</taxon>
        <taxon>Pseudomonadati</taxon>
        <taxon>Pseudomonadota</taxon>
        <taxon>Alphaproteobacteria</taxon>
        <taxon>Hyphomicrobiales</taxon>
        <taxon>Flaviflagellibacter</taxon>
    </lineage>
</organism>
<dbReference type="RefSeq" id="WP_114957314.1">
    <property type="nucleotide sequence ID" value="NZ_JBHSJF010000002.1"/>
</dbReference>
<sequence>MTLKLISIPENPVPEGGEPFMLVTSDGVELRAARFPARKGVPFKGTVCLFQGRAEFIEKYYETIEDLNERGFCVATLDWRGQGGSQRRLKNPRRGHVRHFDDFQLDMDVFMQDFALPECPPPFFALAHSMGGAVILEAARRRSTWFDRIVLSAPMISLPGFAADPLARRVAVLFTALGLSGLFVPGGNEGNLYHGEFARNPLTSDEKRFKRTGAVAEAAPHLCLGSPTIGWLRAAHRGMTLFEDPEKISEIRTPTLFIAAGDEKVVSNNAIEVLASQMRTAEVVTLPNARHELLMERDGIRDAFFAAFDAFIPGTPTFPD</sequence>